<evidence type="ECO:0000313" key="3">
    <source>
        <dbReference type="WBParaSite" id="ECPE_0000471701-mRNA-1"/>
    </source>
</evidence>
<dbReference type="Proteomes" id="UP000272942">
    <property type="component" value="Unassembled WGS sequence"/>
</dbReference>
<dbReference type="InterPro" id="IPR043502">
    <property type="entry name" value="DNA/RNA_pol_sf"/>
</dbReference>
<protein>
    <submittedName>
        <fullName evidence="3">Retrotransposon protein</fullName>
    </submittedName>
</protein>
<dbReference type="OrthoDB" id="3049860at2759"/>
<sequence length="159" mass="18510">MCQSRFRSWYQRTVHPFWACEEYGYYKDQSHYNANNDKPVTSHLQHLIVQCSGNVGGIKLLKRFVARNMAIKPTKRIFVVSELELLGFTVDARGHSPDPTRFKTSTNIESSKDQTHLRSVMGNLQYYSLFIPNFATRAQPPFRAQCLDAWEWSLECEDI</sequence>
<dbReference type="Gene3D" id="3.30.70.270">
    <property type="match status" value="1"/>
</dbReference>
<dbReference type="PANTHER" id="PTHR33064:SF37">
    <property type="entry name" value="RIBONUCLEASE H"/>
    <property type="match status" value="1"/>
</dbReference>
<proteinExistence type="predicted"/>
<gene>
    <name evidence="1" type="ORF">ECPE_LOCUS4705</name>
</gene>
<dbReference type="InterPro" id="IPR043128">
    <property type="entry name" value="Rev_trsase/Diguanyl_cyclase"/>
</dbReference>
<reference evidence="1 2" key="2">
    <citation type="submission" date="2018-11" db="EMBL/GenBank/DDBJ databases">
        <authorList>
            <consortium name="Pathogen Informatics"/>
        </authorList>
    </citation>
    <scope>NUCLEOTIDE SEQUENCE [LARGE SCALE GENOMIC DNA]</scope>
    <source>
        <strain evidence="1 2">Egypt</strain>
    </source>
</reference>
<dbReference type="SUPFAM" id="SSF56672">
    <property type="entry name" value="DNA/RNA polymerases"/>
    <property type="match status" value="1"/>
</dbReference>
<evidence type="ECO:0000313" key="1">
    <source>
        <dbReference type="EMBL" id="VDP73435.1"/>
    </source>
</evidence>
<keyword evidence="2" id="KW-1185">Reference proteome</keyword>
<dbReference type="InterPro" id="IPR051320">
    <property type="entry name" value="Viral_Replic_Matur_Polypro"/>
</dbReference>
<dbReference type="AlphaFoldDB" id="A0A183ACM0"/>
<dbReference type="EMBL" id="UZAN01041566">
    <property type="protein sequence ID" value="VDP73435.1"/>
    <property type="molecule type" value="Genomic_DNA"/>
</dbReference>
<organism evidence="3">
    <name type="scientific">Echinostoma caproni</name>
    <dbReference type="NCBI Taxonomy" id="27848"/>
    <lineage>
        <taxon>Eukaryota</taxon>
        <taxon>Metazoa</taxon>
        <taxon>Spiralia</taxon>
        <taxon>Lophotrochozoa</taxon>
        <taxon>Platyhelminthes</taxon>
        <taxon>Trematoda</taxon>
        <taxon>Digenea</taxon>
        <taxon>Plagiorchiida</taxon>
        <taxon>Echinostomata</taxon>
        <taxon>Echinostomatoidea</taxon>
        <taxon>Echinostomatidae</taxon>
        <taxon>Echinostoma</taxon>
    </lineage>
</organism>
<dbReference type="PANTHER" id="PTHR33064">
    <property type="entry name" value="POL PROTEIN"/>
    <property type="match status" value="1"/>
</dbReference>
<evidence type="ECO:0000313" key="2">
    <source>
        <dbReference type="Proteomes" id="UP000272942"/>
    </source>
</evidence>
<name>A0A183ACM0_9TREM</name>
<reference evidence="3" key="1">
    <citation type="submission" date="2016-06" db="UniProtKB">
        <authorList>
            <consortium name="WormBaseParasite"/>
        </authorList>
    </citation>
    <scope>IDENTIFICATION</scope>
</reference>
<accession>A0A183ACM0</accession>
<dbReference type="WBParaSite" id="ECPE_0000471701-mRNA-1">
    <property type="protein sequence ID" value="ECPE_0000471701-mRNA-1"/>
    <property type="gene ID" value="ECPE_0000471701"/>
</dbReference>